<proteinExistence type="inferred from homology"/>
<organism evidence="4 5">
    <name type="scientific">Oryzias latipes</name>
    <name type="common">Japanese rice fish</name>
    <name type="synonym">Japanese killifish</name>
    <dbReference type="NCBI Taxonomy" id="8090"/>
    <lineage>
        <taxon>Eukaryota</taxon>
        <taxon>Metazoa</taxon>
        <taxon>Chordata</taxon>
        <taxon>Craniata</taxon>
        <taxon>Vertebrata</taxon>
        <taxon>Euteleostomi</taxon>
        <taxon>Actinopterygii</taxon>
        <taxon>Neopterygii</taxon>
        <taxon>Teleostei</taxon>
        <taxon>Neoteleostei</taxon>
        <taxon>Acanthomorphata</taxon>
        <taxon>Ovalentaria</taxon>
        <taxon>Atherinomorphae</taxon>
        <taxon>Beloniformes</taxon>
        <taxon>Adrianichthyidae</taxon>
        <taxon>Oryziinae</taxon>
        <taxon>Oryzias</taxon>
    </lineage>
</organism>
<dbReference type="PANTHER" id="PTHR15073:SF4">
    <property type="entry name" value="ENSCONSIN"/>
    <property type="match status" value="1"/>
</dbReference>
<accession>A0A3B3I2M2</accession>
<reference evidence="4 5" key="1">
    <citation type="journal article" date="2007" name="Nature">
        <title>The medaka draft genome and insights into vertebrate genome evolution.</title>
        <authorList>
            <person name="Kasahara M."/>
            <person name="Naruse K."/>
            <person name="Sasaki S."/>
            <person name="Nakatani Y."/>
            <person name="Qu W."/>
            <person name="Ahsan B."/>
            <person name="Yamada T."/>
            <person name="Nagayasu Y."/>
            <person name="Doi K."/>
            <person name="Kasai Y."/>
            <person name="Jindo T."/>
            <person name="Kobayashi D."/>
            <person name="Shimada A."/>
            <person name="Toyoda A."/>
            <person name="Kuroki Y."/>
            <person name="Fujiyama A."/>
            <person name="Sasaki T."/>
            <person name="Shimizu A."/>
            <person name="Asakawa S."/>
            <person name="Shimizu N."/>
            <person name="Hashimoto S."/>
            <person name="Yang J."/>
            <person name="Lee Y."/>
            <person name="Matsushima K."/>
            <person name="Sugano S."/>
            <person name="Sakaizumi M."/>
            <person name="Narita T."/>
            <person name="Ohishi K."/>
            <person name="Haga S."/>
            <person name="Ohta F."/>
            <person name="Nomoto H."/>
            <person name="Nogata K."/>
            <person name="Morishita T."/>
            <person name="Endo T."/>
            <person name="Shin-I T."/>
            <person name="Takeda H."/>
            <person name="Morishita S."/>
            <person name="Kohara Y."/>
        </authorList>
    </citation>
    <scope>NUCLEOTIDE SEQUENCE [LARGE SCALE GENOMIC DNA]</scope>
    <source>
        <strain evidence="4 5">Hd-rR</strain>
    </source>
</reference>
<evidence type="ECO:0000313" key="4">
    <source>
        <dbReference type="Ensembl" id="ENSORLP00000038364.1"/>
    </source>
</evidence>
<dbReference type="GeneTree" id="ENSGT01120000276952"/>
<feature type="compositionally biased region" description="Basic residues" evidence="3">
    <location>
        <begin position="191"/>
        <end position="201"/>
    </location>
</feature>
<sequence>MTHSRSCSPKTSVPSSGAGCCGGHWRGRARSSSDTAGNCGTAGTGTGNPSCSHSDSKNTRPGGRLGDQTQEKFGCLKCRSTGVMERQRVWMERQRVWMERQRVWMERQPSRELSWVEREQRARRFYQQQLQERKKKLLEQRLKEERRRAAVEEKRRQKLKEDKERYESAVRKTLEKSQKARHPPDQDWRGRKSKKYGKGTRRCPALSDLLPQLPSKRCLISIKFSISPNDHMGKELGERLFCPPAR</sequence>
<feature type="compositionally biased region" description="Basic and acidic residues" evidence="3">
    <location>
        <begin position="146"/>
        <end position="190"/>
    </location>
</feature>
<dbReference type="InParanoid" id="A0A3B3I2M2"/>
<comment type="similarity">
    <text evidence="1">Belongs to the MAP7 family.</text>
</comment>
<evidence type="ECO:0000313" key="5">
    <source>
        <dbReference type="Proteomes" id="UP000001038"/>
    </source>
</evidence>
<dbReference type="PANTHER" id="PTHR15073">
    <property type="entry name" value="MICROTUBULE-ASSOCIATED PROTEIN"/>
    <property type="match status" value="1"/>
</dbReference>
<keyword evidence="2" id="KW-0175">Coiled coil</keyword>
<dbReference type="AlphaFoldDB" id="A0A3B3I2M2"/>
<keyword evidence="5" id="KW-1185">Reference proteome</keyword>
<evidence type="ECO:0000256" key="2">
    <source>
        <dbReference type="ARBA" id="ARBA00023054"/>
    </source>
</evidence>
<reference evidence="4" key="3">
    <citation type="submission" date="2025-09" db="UniProtKB">
        <authorList>
            <consortium name="Ensembl"/>
        </authorList>
    </citation>
    <scope>IDENTIFICATION</scope>
    <source>
        <strain evidence="4">Hd-rR</strain>
    </source>
</reference>
<reference evidence="4" key="2">
    <citation type="submission" date="2025-08" db="UniProtKB">
        <authorList>
            <consortium name="Ensembl"/>
        </authorList>
    </citation>
    <scope>IDENTIFICATION</scope>
    <source>
        <strain evidence="4">Hd-rR</strain>
    </source>
</reference>
<name>A0A3B3I2M2_ORYLA</name>
<feature type="region of interest" description="Disordered" evidence="3">
    <location>
        <begin position="1"/>
        <end position="68"/>
    </location>
</feature>
<dbReference type="Ensembl" id="ENSORLT00000045176.1">
    <property type="protein sequence ID" value="ENSORLP00000038364.1"/>
    <property type="gene ID" value="ENSORLG00000029401.1"/>
</dbReference>
<evidence type="ECO:0000256" key="3">
    <source>
        <dbReference type="SAM" id="MobiDB-lite"/>
    </source>
</evidence>
<feature type="region of interest" description="Disordered" evidence="3">
    <location>
        <begin position="146"/>
        <end position="203"/>
    </location>
</feature>
<protein>
    <submittedName>
        <fullName evidence="4">Uncharacterized protein</fullName>
    </submittedName>
</protein>
<dbReference type="Bgee" id="ENSORLG00000029401">
    <property type="expression patterns" value="Expressed in brain and 2 other cell types or tissues"/>
</dbReference>
<dbReference type="Proteomes" id="UP000001038">
    <property type="component" value="Chromosome 22"/>
</dbReference>
<evidence type="ECO:0000256" key="1">
    <source>
        <dbReference type="ARBA" id="ARBA00007525"/>
    </source>
</evidence>
<dbReference type="InterPro" id="IPR051483">
    <property type="entry name" value="MAP7_domain-containing"/>
</dbReference>
<feature type="compositionally biased region" description="Polar residues" evidence="3">
    <location>
        <begin position="1"/>
        <end position="15"/>
    </location>
</feature>